<sequence length="124" mass="14046">MELRDEIFARDGGILPESKFPVRSRNRRVPMLRGSGILPTKEFVCRSTVTSLDEPLKKLGGISPDRLLRERFSSMSDELLAKDSGMVPSRLFLASSRLCREVRLPMQSGRTPVSSMELRFMETT</sequence>
<proteinExistence type="predicted"/>
<dbReference type="KEGG" id="dosa:Os04g0227100"/>
<dbReference type="AlphaFoldDB" id="A0A0P0W7U7"/>
<gene>
    <name evidence="1" type="ordered locus">Os04g0227100</name>
</gene>
<evidence type="ECO:0000313" key="1">
    <source>
        <dbReference type="EMBL" id="BAF14198.1"/>
    </source>
</evidence>
<evidence type="ECO:0000313" key="2">
    <source>
        <dbReference type="Proteomes" id="UP000000763"/>
    </source>
</evidence>
<reference evidence="2" key="2">
    <citation type="journal article" date="2008" name="Nucleic Acids Res.">
        <title>The rice annotation project database (RAP-DB): 2008 update.</title>
        <authorList>
            <consortium name="The rice annotation project (RAP)"/>
        </authorList>
    </citation>
    <scope>GENOME REANNOTATION</scope>
    <source>
        <strain evidence="2">cv. Nipponbare</strain>
    </source>
</reference>
<reference evidence="1 2" key="1">
    <citation type="journal article" date="2005" name="Nature">
        <title>The map-based sequence of the rice genome.</title>
        <authorList>
            <consortium name="International rice genome sequencing project (IRGSP)"/>
            <person name="Matsumoto T."/>
            <person name="Wu J."/>
            <person name="Kanamori H."/>
            <person name="Katayose Y."/>
            <person name="Fujisawa M."/>
            <person name="Namiki N."/>
            <person name="Mizuno H."/>
            <person name="Yamamoto K."/>
            <person name="Antonio B.A."/>
            <person name="Baba T."/>
            <person name="Sakata K."/>
            <person name="Nagamura Y."/>
            <person name="Aoki H."/>
            <person name="Arikawa K."/>
            <person name="Arita K."/>
            <person name="Bito T."/>
            <person name="Chiden Y."/>
            <person name="Fujitsuka N."/>
            <person name="Fukunaka R."/>
            <person name="Hamada M."/>
            <person name="Harada C."/>
            <person name="Hayashi A."/>
            <person name="Hijishita S."/>
            <person name="Honda M."/>
            <person name="Hosokawa S."/>
            <person name="Ichikawa Y."/>
            <person name="Idonuma A."/>
            <person name="Iijima M."/>
            <person name="Ikeda M."/>
            <person name="Ikeno M."/>
            <person name="Ito K."/>
            <person name="Ito S."/>
            <person name="Ito T."/>
            <person name="Ito Y."/>
            <person name="Ito Y."/>
            <person name="Iwabuchi A."/>
            <person name="Kamiya K."/>
            <person name="Karasawa W."/>
            <person name="Kurita K."/>
            <person name="Katagiri S."/>
            <person name="Kikuta A."/>
            <person name="Kobayashi H."/>
            <person name="Kobayashi N."/>
            <person name="Machita K."/>
            <person name="Maehara T."/>
            <person name="Masukawa M."/>
            <person name="Mizubayashi T."/>
            <person name="Mukai Y."/>
            <person name="Nagasaki H."/>
            <person name="Nagata Y."/>
            <person name="Naito S."/>
            <person name="Nakashima M."/>
            <person name="Nakama Y."/>
            <person name="Nakamichi Y."/>
            <person name="Nakamura M."/>
            <person name="Meguro A."/>
            <person name="Negishi M."/>
            <person name="Ohta I."/>
            <person name="Ohta T."/>
            <person name="Okamoto M."/>
            <person name="Ono N."/>
            <person name="Saji S."/>
            <person name="Sakaguchi M."/>
            <person name="Sakai K."/>
            <person name="Shibata M."/>
            <person name="Shimokawa T."/>
            <person name="Song J."/>
            <person name="Takazaki Y."/>
            <person name="Terasawa K."/>
            <person name="Tsugane M."/>
            <person name="Tsuji K."/>
            <person name="Ueda S."/>
            <person name="Waki K."/>
            <person name="Yamagata H."/>
            <person name="Yamamoto M."/>
            <person name="Yamamoto S."/>
            <person name="Yamane H."/>
            <person name="Yoshiki S."/>
            <person name="Yoshihara R."/>
            <person name="Yukawa K."/>
            <person name="Zhong H."/>
            <person name="Yano M."/>
            <person name="Yuan Q."/>
            <person name="Ouyang S."/>
            <person name="Liu J."/>
            <person name="Jones K.M."/>
            <person name="Gansberger K."/>
            <person name="Moffat K."/>
            <person name="Hill J."/>
            <person name="Bera J."/>
            <person name="Fadrosh D."/>
            <person name="Jin S."/>
            <person name="Johri S."/>
            <person name="Kim M."/>
            <person name="Overton L."/>
            <person name="Reardon M."/>
            <person name="Tsitrin T."/>
            <person name="Vuong H."/>
            <person name="Weaver B."/>
            <person name="Ciecko A."/>
            <person name="Tallon L."/>
            <person name="Jackson J."/>
            <person name="Pai G."/>
            <person name="Aken S.V."/>
            <person name="Utterback T."/>
            <person name="Reidmuller S."/>
            <person name="Feldblyum T."/>
            <person name="Hsiao J."/>
            <person name="Zismann V."/>
            <person name="Iobst S."/>
            <person name="de Vazeille A.R."/>
            <person name="Buell C.R."/>
            <person name="Ying K."/>
            <person name="Li Y."/>
            <person name="Lu T."/>
            <person name="Huang Y."/>
            <person name="Zhao Q."/>
            <person name="Feng Q."/>
            <person name="Zhang L."/>
            <person name="Zhu J."/>
            <person name="Weng Q."/>
            <person name="Mu J."/>
            <person name="Lu Y."/>
            <person name="Fan D."/>
            <person name="Liu Y."/>
            <person name="Guan J."/>
            <person name="Zhang Y."/>
            <person name="Yu S."/>
            <person name="Liu X."/>
            <person name="Zhang Y."/>
            <person name="Hong G."/>
            <person name="Han B."/>
            <person name="Choisne N."/>
            <person name="Demange N."/>
            <person name="Orjeda G."/>
            <person name="Samain S."/>
            <person name="Cattolico L."/>
            <person name="Pelletier E."/>
            <person name="Couloux A."/>
            <person name="Segurens B."/>
            <person name="Wincker P."/>
            <person name="D'Hont A."/>
            <person name="Scarpelli C."/>
            <person name="Weissenbach J."/>
            <person name="Salanoubat M."/>
            <person name="Quetier F."/>
            <person name="Yu Y."/>
            <person name="Kim H.R."/>
            <person name="Rambo T."/>
            <person name="Currie J."/>
            <person name="Collura K."/>
            <person name="Luo M."/>
            <person name="Yang T."/>
            <person name="Ammiraju J.S.S."/>
            <person name="Engler F."/>
            <person name="Soderlund C."/>
            <person name="Wing R.A."/>
            <person name="Palmer L.E."/>
            <person name="de la Bastide M."/>
            <person name="Spiegel L."/>
            <person name="Nascimento L."/>
            <person name="Zutavern T."/>
            <person name="O'Shaughnessy A."/>
            <person name="Dike S."/>
            <person name="Dedhia N."/>
            <person name="Preston R."/>
            <person name="Balija V."/>
            <person name="McCombie W.R."/>
            <person name="Chow T."/>
            <person name="Chen H."/>
            <person name="Chung M."/>
            <person name="Chen C."/>
            <person name="Shaw J."/>
            <person name="Wu H."/>
            <person name="Hsiao K."/>
            <person name="Chao Y."/>
            <person name="Chu M."/>
            <person name="Cheng C."/>
            <person name="Hour A."/>
            <person name="Lee P."/>
            <person name="Lin S."/>
            <person name="Lin Y."/>
            <person name="Liou J."/>
            <person name="Liu S."/>
            <person name="Hsing Y."/>
            <person name="Raghuvanshi S."/>
            <person name="Mohanty A."/>
            <person name="Bharti A.K."/>
            <person name="Gaur A."/>
            <person name="Gupta V."/>
            <person name="Kumar D."/>
            <person name="Ravi V."/>
            <person name="Vij S."/>
            <person name="Kapur A."/>
            <person name="Khurana P."/>
            <person name="Khurana P."/>
            <person name="Khurana J.P."/>
            <person name="Tyagi A.K."/>
            <person name="Gaikwad K."/>
            <person name="Singh A."/>
            <person name="Dalal V."/>
            <person name="Srivastava S."/>
            <person name="Dixit A."/>
            <person name="Pal A.K."/>
            <person name="Ghazi I.A."/>
            <person name="Yadav M."/>
            <person name="Pandit A."/>
            <person name="Bhargava A."/>
            <person name="Sureshbabu K."/>
            <person name="Batra K."/>
            <person name="Sharma T.R."/>
            <person name="Mohapatra T."/>
            <person name="Singh N.K."/>
            <person name="Messing J."/>
            <person name="Nelson A.B."/>
            <person name="Fuks G."/>
            <person name="Kavchok S."/>
            <person name="Keizer G."/>
            <person name="Linton E."/>
            <person name="Llaca V."/>
            <person name="Song R."/>
            <person name="Tanyolac B."/>
            <person name="Young S."/>
            <person name="Ho-Il K."/>
            <person name="Hahn J.H."/>
            <person name="Sangsakoo G."/>
            <person name="Vanavichit A."/>
            <person name="de Mattos Luiz.A.T."/>
            <person name="Zimmer P.D."/>
            <person name="Malone G."/>
            <person name="Dellagostin O."/>
            <person name="de Oliveira A.C."/>
            <person name="Bevan M."/>
            <person name="Bancroft I."/>
            <person name="Minx P."/>
            <person name="Cordum H."/>
            <person name="Wilson R."/>
            <person name="Cheng Z."/>
            <person name="Jin W."/>
            <person name="Jiang J."/>
            <person name="Leong S.A."/>
            <person name="Iwama H."/>
            <person name="Gojobori T."/>
            <person name="Itoh T."/>
            <person name="Niimura Y."/>
            <person name="Fujii Y."/>
            <person name="Habara T."/>
            <person name="Sakai H."/>
            <person name="Sato Y."/>
            <person name="Wilson G."/>
            <person name="Kumar K."/>
            <person name="McCouch S."/>
            <person name="Juretic N."/>
            <person name="Hoen D."/>
            <person name="Wright S."/>
            <person name="Bruskiewich R."/>
            <person name="Bureau T."/>
            <person name="Miyao A."/>
            <person name="Hirochika H."/>
            <person name="Nishikawa T."/>
            <person name="Kadowaki K."/>
            <person name="Sugiura M."/>
            <person name="Burr B."/>
            <person name="Sasaki T."/>
        </authorList>
    </citation>
    <scope>NUCLEOTIDE SEQUENCE [LARGE SCALE GENOMIC DNA]</scope>
    <source>
        <strain evidence="2">cv. Nipponbare</strain>
    </source>
</reference>
<protein>
    <submittedName>
        <fullName evidence="1">Os04g0227100 protein</fullName>
    </submittedName>
</protein>
<organism evidence="1 2">
    <name type="scientific">Oryza sativa subsp. japonica</name>
    <name type="common">Rice</name>
    <dbReference type="NCBI Taxonomy" id="39947"/>
    <lineage>
        <taxon>Eukaryota</taxon>
        <taxon>Viridiplantae</taxon>
        <taxon>Streptophyta</taxon>
        <taxon>Embryophyta</taxon>
        <taxon>Tracheophyta</taxon>
        <taxon>Spermatophyta</taxon>
        <taxon>Magnoliopsida</taxon>
        <taxon>Liliopsida</taxon>
        <taxon>Poales</taxon>
        <taxon>Poaceae</taxon>
        <taxon>BOP clade</taxon>
        <taxon>Oryzoideae</taxon>
        <taxon>Oryzeae</taxon>
        <taxon>Oryzinae</taxon>
        <taxon>Oryza</taxon>
        <taxon>Oryza sativa</taxon>
    </lineage>
</organism>
<dbReference type="Proteomes" id="UP000000763">
    <property type="component" value="Chromosome 4"/>
</dbReference>
<dbReference type="Gramene" id="Os04t0227100-01">
    <property type="protein sequence ID" value="Os04t0227100-01"/>
    <property type="gene ID" value="Os04g0227100"/>
</dbReference>
<name>A0A0P0W7U7_ORYSJ</name>
<accession>A0A0P0W7U7</accession>
<dbReference type="EMBL" id="AP008210">
    <property type="protein sequence ID" value="BAF14198.1"/>
    <property type="molecule type" value="Genomic_DNA"/>
</dbReference>